<comment type="caution">
    <text evidence="6">The sequence shown here is derived from an EMBL/GenBank/DDBJ whole genome shotgun (WGS) entry which is preliminary data.</text>
</comment>
<dbReference type="EMBL" id="AWFH01000008">
    <property type="protein sequence ID" value="KCZ62767.1"/>
    <property type="molecule type" value="Genomic_DNA"/>
</dbReference>
<dbReference type="Gene3D" id="3.40.190.290">
    <property type="match status" value="1"/>
</dbReference>
<dbReference type="GO" id="GO:0006351">
    <property type="term" value="P:DNA-templated transcription"/>
    <property type="evidence" value="ECO:0007669"/>
    <property type="project" value="TreeGrafter"/>
</dbReference>
<evidence type="ECO:0000313" key="6">
    <source>
        <dbReference type="EMBL" id="KCZ62767.1"/>
    </source>
</evidence>
<keyword evidence="2" id="KW-0805">Transcription regulation</keyword>
<dbReference type="Pfam" id="PF00126">
    <property type="entry name" value="HTH_1"/>
    <property type="match status" value="1"/>
</dbReference>
<dbReference type="Pfam" id="PF03466">
    <property type="entry name" value="LysR_substrate"/>
    <property type="match status" value="1"/>
</dbReference>
<keyword evidence="3" id="KW-0238">DNA-binding</keyword>
<dbReference type="PANTHER" id="PTHR30537:SF3">
    <property type="entry name" value="TRANSCRIPTIONAL REGULATORY PROTEIN"/>
    <property type="match status" value="1"/>
</dbReference>
<name>A0A059E5E1_9PROT</name>
<dbReference type="Gene3D" id="1.10.10.10">
    <property type="entry name" value="Winged helix-like DNA-binding domain superfamily/Winged helix DNA-binding domain"/>
    <property type="match status" value="1"/>
</dbReference>
<dbReference type="PATRIC" id="fig|1280948.3.peg.1329"/>
<accession>A0A059E5E1</accession>
<evidence type="ECO:0000256" key="3">
    <source>
        <dbReference type="ARBA" id="ARBA00023125"/>
    </source>
</evidence>
<organism evidence="6 7">
    <name type="scientific">Hyphomonas atlantica</name>
    <dbReference type="NCBI Taxonomy" id="1280948"/>
    <lineage>
        <taxon>Bacteria</taxon>
        <taxon>Pseudomonadati</taxon>
        <taxon>Pseudomonadota</taxon>
        <taxon>Alphaproteobacteria</taxon>
        <taxon>Hyphomonadales</taxon>
        <taxon>Hyphomonadaceae</taxon>
        <taxon>Hyphomonas</taxon>
    </lineage>
</organism>
<proteinExistence type="inferred from homology"/>
<dbReference type="InterPro" id="IPR000847">
    <property type="entry name" value="LysR_HTH_N"/>
</dbReference>
<keyword evidence="4" id="KW-0804">Transcription</keyword>
<gene>
    <name evidence="6" type="ORF">HY36_15480</name>
</gene>
<dbReference type="FunFam" id="1.10.10.10:FF:000001">
    <property type="entry name" value="LysR family transcriptional regulator"/>
    <property type="match status" value="1"/>
</dbReference>
<dbReference type="AlphaFoldDB" id="A0A059E5E1"/>
<protein>
    <recommendedName>
        <fullName evidence="5">HTH lysR-type domain-containing protein</fullName>
    </recommendedName>
</protein>
<comment type="similarity">
    <text evidence="1">Belongs to the LysR transcriptional regulatory family.</text>
</comment>
<dbReference type="SUPFAM" id="SSF53850">
    <property type="entry name" value="Periplasmic binding protein-like II"/>
    <property type="match status" value="1"/>
</dbReference>
<dbReference type="OrthoDB" id="7624726at2"/>
<dbReference type="RefSeq" id="WP_035550141.1">
    <property type="nucleotide sequence ID" value="NZ_AWFH01000008.1"/>
</dbReference>
<dbReference type="InterPro" id="IPR058163">
    <property type="entry name" value="LysR-type_TF_proteobact-type"/>
</dbReference>
<evidence type="ECO:0000256" key="1">
    <source>
        <dbReference type="ARBA" id="ARBA00009437"/>
    </source>
</evidence>
<dbReference type="SUPFAM" id="SSF46785">
    <property type="entry name" value="Winged helix' DNA-binding domain"/>
    <property type="match status" value="1"/>
</dbReference>
<keyword evidence="7" id="KW-1185">Reference proteome</keyword>
<evidence type="ECO:0000256" key="2">
    <source>
        <dbReference type="ARBA" id="ARBA00023015"/>
    </source>
</evidence>
<evidence type="ECO:0000259" key="5">
    <source>
        <dbReference type="PROSITE" id="PS50931"/>
    </source>
</evidence>
<evidence type="ECO:0000313" key="7">
    <source>
        <dbReference type="Proteomes" id="UP000024547"/>
    </source>
</evidence>
<dbReference type="GO" id="GO:0003700">
    <property type="term" value="F:DNA-binding transcription factor activity"/>
    <property type="evidence" value="ECO:0007669"/>
    <property type="project" value="InterPro"/>
</dbReference>
<dbReference type="PROSITE" id="PS50931">
    <property type="entry name" value="HTH_LYSR"/>
    <property type="match status" value="1"/>
</dbReference>
<reference evidence="6 7" key="1">
    <citation type="journal article" date="2014" name="Antonie Van Leeuwenhoek">
        <title>Hyphomonas beringensis sp. nov. and Hyphomonas chukchiensis sp. nov., isolated from surface seawater of the Bering Sea and Chukchi Sea.</title>
        <authorList>
            <person name="Li C."/>
            <person name="Lai Q."/>
            <person name="Li G."/>
            <person name="Dong C."/>
            <person name="Wang J."/>
            <person name="Liao Y."/>
            <person name="Shao Z."/>
        </authorList>
    </citation>
    <scope>NUCLEOTIDE SEQUENCE [LARGE SCALE GENOMIC DNA]</scope>
    <source>
        <strain evidence="6 7">22II1-22F38</strain>
    </source>
</reference>
<sequence>MSQSRIDWDKLRVFKVVAEMGSMTAAAARLNESPPTVSRKMDELEKFLSSKLFTRSTRGMELTETGKIVLRYSRQMEDAANQVLSEAVGQSDGSEGRVTIGTGDGVGPYWIAPRLAQFQKVHPKAQVRMHVQEQEPDLLKDEVDIAIQFTEPRDPEIISHKLGTLHYIGFASQDYLDAQETLPSSLFEYYQYRCILHESYVRQVERWAPKAGELKKMIDFAFVTNSASAMIELCRRGGGIALLPTYHKEVFPDLMALDMSEVAPIQFWIAYTDQTRRTPLGNLMIEWIKSLFAKDASPWFTDDFLHPKELSELSATGQEPAAKNRAVG</sequence>
<feature type="domain" description="HTH lysR-type" evidence="5">
    <location>
        <begin position="6"/>
        <end position="63"/>
    </location>
</feature>
<dbReference type="PANTHER" id="PTHR30537">
    <property type="entry name" value="HTH-TYPE TRANSCRIPTIONAL REGULATOR"/>
    <property type="match status" value="1"/>
</dbReference>
<dbReference type="STRING" id="1280948.HY36_15480"/>
<dbReference type="InterPro" id="IPR036390">
    <property type="entry name" value="WH_DNA-bd_sf"/>
</dbReference>
<dbReference type="InterPro" id="IPR036388">
    <property type="entry name" value="WH-like_DNA-bd_sf"/>
</dbReference>
<evidence type="ECO:0000256" key="4">
    <source>
        <dbReference type="ARBA" id="ARBA00023163"/>
    </source>
</evidence>
<dbReference type="GO" id="GO:0043565">
    <property type="term" value="F:sequence-specific DNA binding"/>
    <property type="evidence" value="ECO:0007669"/>
    <property type="project" value="TreeGrafter"/>
</dbReference>
<dbReference type="eggNOG" id="COG0583">
    <property type="taxonomic scope" value="Bacteria"/>
</dbReference>
<dbReference type="InterPro" id="IPR005119">
    <property type="entry name" value="LysR_subst-bd"/>
</dbReference>
<dbReference type="Proteomes" id="UP000024547">
    <property type="component" value="Unassembled WGS sequence"/>
</dbReference>